<protein>
    <recommendedName>
        <fullName evidence="3">Integrase catalytic domain-containing protein</fullName>
    </recommendedName>
</protein>
<name>A0A0D0CTM0_9AGAM</name>
<evidence type="ECO:0008006" key="3">
    <source>
        <dbReference type="Google" id="ProtNLM"/>
    </source>
</evidence>
<dbReference type="OrthoDB" id="2659729at2759"/>
<reference evidence="1 2" key="1">
    <citation type="submission" date="2014-04" db="EMBL/GenBank/DDBJ databases">
        <authorList>
            <consortium name="DOE Joint Genome Institute"/>
            <person name="Kuo A."/>
            <person name="Kohler A."/>
            <person name="Jargeat P."/>
            <person name="Nagy L.G."/>
            <person name="Floudas D."/>
            <person name="Copeland A."/>
            <person name="Barry K.W."/>
            <person name="Cichocki N."/>
            <person name="Veneault-Fourrey C."/>
            <person name="LaButti K."/>
            <person name="Lindquist E.A."/>
            <person name="Lipzen A."/>
            <person name="Lundell T."/>
            <person name="Morin E."/>
            <person name="Murat C."/>
            <person name="Sun H."/>
            <person name="Tunlid A."/>
            <person name="Henrissat B."/>
            <person name="Grigoriev I.V."/>
            <person name="Hibbett D.S."/>
            <person name="Martin F."/>
            <person name="Nordberg H.P."/>
            <person name="Cantor M.N."/>
            <person name="Hua S.X."/>
        </authorList>
    </citation>
    <scope>NUCLEOTIDE SEQUENCE [LARGE SCALE GENOMIC DNA]</scope>
    <source>
        <strain evidence="1 2">Ve08.2h10</strain>
    </source>
</reference>
<reference evidence="2" key="2">
    <citation type="submission" date="2015-01" db="EMBL/GenBank/DDBJ databases">
        <title>Evolutionary Origins and Diversification of the Mycorrhizal Mutualists.</title>
        <authorList>
            <consortium name="DOE Joint Genome Institute"/>
            <consortium name="Mycorrhizal Genomics Consortium"/>
            <person name="Kohler A."/>
            <person name="Kuo A."/>
            <person name="Nagy L.G."/>
            <person name="Floudas D."/>
            <person name="Copeland A."/>
            <person name="Barry K.W."/>
            <person name="Cichocki N."/>
            <person name="Veneault-Fourrey C."/>
            <person name="LaButti K."/>
            <person name="Lindquist E.A."/>
            <person name="Lipzen A."/>
            <person name="Lundell T."/>
            <person name="Morin E."/>
            <person name="Murat C."/>
            <person name="Riley R."/>
            <person name="Ohm R."/>
            <person name="Sun H."/>
            <person name="Tunlid A."/>
            <person name="Henrissat B."/>
            <person name="Grigoriev I.V."/>
            <person name="Hibbett D.S."/>
            <person name="Martin F."/>
        </authorList>
    </citation>
    <scope>NUCLEOTIDE SEQUENCE [LARGE SCALE GENOMIC DNA]</scope>
    <source>
        <strain evidence="2">Ve08.2h10</strain>
    </source>
</reference>
<dbReference type="Gene3D" id="3.30.420.10">
    <property type="entry name" value="Ribonuclease H-like superfamily/Ribonuclease H"/>
    <property type="match status" value="1"/>
</dbReference>
<evidence type="ECO:0000313" key="2">
    <source>
        <dbReference type="Proteomes" id="UP000054538"/>
    </source>
</evidence>
<dbReference type="InParanoid" id="A0A0D0CTM0"/>
<dbReference type="InterPro" id="IPR036397">
    <property type="entry name" value="RNaseH_sf"/>
</dbReference>
<dbReference type="InterPro" id="IPR012337">
    <property type="entry name" value="RNaseH-like_sf"/>
</dbReference>
<sequence>MDIMDDFSSYMWATGLKVSVFQSDNSKLKCNDLKAWFQSHGMTQQFTSAYTSAQNGCIEQVHHTLMGKA</sequence>
<dbReference type="EMBL" id="KN828936">
    <property type="protein sequence ID" value="KIK74361.1"/>
    <property type="molecule type" value="Genomic_DNA"/>
</dbReference>
<gene>
    <name evidence="1" type="ORF">PAXRUDRAFT_175938</name>
</gene>
<dbReference type="Proteomes" id="UP000054538">
    <property type="component" value="Unassembled WGS sequence"/>
</dbReference>
<dbReference type="HOGENOM" id="CLU_200849_0_0_1"/>
<dbReference type="AlphaFoldDB" id="A0A0D0CTM0"/>
<proteinExistence type="predicted"/>
<keyword evidence="2" id="KW-1185">Reference proteome</keyword>
<organism evidence="1 2">
    <name type="scientific">Paxillus rubicundulus Ve08.2h10</name>
    <dbReference type="NCBI Taxonomy" id="930991"/>
    <lineage>
        <taxon>Eukaryota</taxon>
        <taxon>Fungi</taxon>
        <taxon>Dikarya</taxon>
        <taxon>Basidiomycota</taxon>
        <taxon>Agaricomycotina</taxon>
        <taxon>Agaricomycetes</taxon>
        <taxon>Agaricomycetidae</taxon>
        <taxon>Boletales</taxon>
        <taxon>Paxilineae</taxon>
        <taxon>Paxillaceae</taxon>
        <taxon>Paxillus</taxon>
    </lineage>
</organism>
<dbReference type="SUPFAM" id="SSF53098">
    <property type="entry name" value="Ribonuclease H-like"/>
    <property type="match status" value="1"/>
</dbReference>
<accession>A0A0D0CTM0</accession>
<dbReference type="GO" id="GO:0003676">
    <property type="term" value="F:nucleic acid binding"/>
    <property type="evidence" value="ECO:0007669"/>
    <property type="project" value="InterPro"/>
</dbReference>
<evidence type="ECO:0000313" key="1">
    <source>
        <dbReference type="EMBL" id="KIK74361.1"/>
    </source>
</evidence>